<dbReference type="GO" id="GO:0016998">
    <property type="term" value="P:cell wall macromolecule catabolic process"/>
    <property type="evidence" value="ECO:0007669"/>
    <property type="project" value="InterPro"/>
</dbReference>
<protein>
    <submittedName>
        <fullName evidence="5">Ricin-type beta-trefoil lectin domain protein</fullName>
    </submittedName>
</protein>
<dbReference type="InterPro" id="IPR000726">
    <property type="entry name" value="Glyco_hydro_19_cat"/>
</dbReference>
<dbReference type="Proteomes" id="UP000675554">
    <property type="component" value="Unassembled WGS sequence"/>
</dbReference>
<feature type="compositionally biased region" description="Gly residues" evidence="3">
    <location>
        <begin position="141"/>
        <end position="188"/>
    </location>
</feature>
<dbReference type="SUPFAM" id="SSF50370">
    <property type="entry name" value="Ricin B-like lectins"/>
    <property type="match status" value="1"/>
</dbReference>
<proteinExistence type="predicted"/>
<dbReference type="CDD" id="cd00325">
    <property type="entry name" value="chitinase_GH19"/>
    <property type="match status" value="1"/>
</dbReference>
<dbReference type="SMART" id="SM00458">
    <property type="entry name" value="RICIN"/>
    <property type="match status" value="1"/>
</dbReference>
<dbReference type="InterPro" id="IPR000772">
    <property type="entry name" value="Ricin_B_lectin"/>
</dbReference>
<keyword evidence="6" id="KW-1185">Reference proteome</keyword>
<evidence type="ECO:0000313" key="6">
    <source>
        <dbReference type="Proteomes" id="UP000675554"/>
    </source>
</evidence>
<dbReference type="InterPro" id="IPR035992">
    <property type="entry name" value="Ricin_B-like_lectins"/>
</dbReference>
<gene>
    <name evidence="5" type="ORF">KDA82_20515</name>
</gene>
<dbReference type="PANTHER" id="PTHR22595">
    <property type="entry name" value="CHITINASE-RELATED"/>
    <property type="match status" value="1"/>
</dbReference>
<dbReference type="SUPFAM" id="SSF53955">
    <property type="entry name" value="Lysozyme-like"/>
    <property type="match status" value="1"/>
</dbReference>
<dbReference type="GO" id="GO:0004568">
    <property type="term" value="F:chitinase activity"/>
    <property type="evidence" value="ECO:0007669"/>
    <property type="project" value="InterPro"/>
</dbReference>
<dbReference type="Pfam" id="PF00652">
    <property type="entry name" value="Ricin_B_lectin"/>
    <property type="match status" value="1"/>
</dbReference>
<dbReference type="Gene3D" id="1.10.530.10">
    <property type="match status" value="1"/>
</dbReference>
<keyword evidence="2" id="KW-1015">Disulfide bond</keyword>
<dbReference type="PANTHER" id="PTHR22595:SF79">
    <property type="entry name" value="CHITINASE 12"/>
    <property type="match status" value="1"/>
</dbReference>
<name>A0A8T4IV92_9ACTN</name>
<accession>A0A8T4IV92</accession>
<reference evidence="5" key="1">
    <citation type="submission" date="2021-04" db="EMBL/GenBank/DDBJ databases">
        <title>Sequencing of actinobacteria type strains.</title>
        <authorList>
            <person name="Nguyen G.-S."/>
            <person name="Wentzel A."/>
        </authorList>
    </citation>
    <scope>NUCLEOTIDE SEQUENCE</scope>
    <source>
        <strain evidence="5">DSM 42095</strain>
    </source>
</reference>
<sequence length="403" mass="41721">MLLAADESGSQISGFAGKCVDVADGNSANGTPVQLYDCNGTEAQRWTMPGDGTIRAFGKCLDVWEKGTAAGTSVQLWDCHGGPNQQWVVSEAQDIVNPAADKCLDVRGYNSANRTPLQIWTCTGAANEKWTVAKKENPPTTGGGDSGGTTGGTTGGSTGGDTGGSTGGTTGGSTGGNTGGSTGGSTGGGDDHPGDTPGKFVVSEGQFNEMFPARDSLYSYKGLTAALNAFPAFATSGDDTMKKREAAAFLANVSHETGGLAHVVEQNTANYSHYCDPAQAYGCPAGQNAYYGRGPIQLSWNYNYKAAGDALGLDLLNNPAMVEKDSSVAWQVGLWYWNTQSGPGTMTPHDAMANGKGFGNTIRSINGSLECDGKNPAQVQSRVDTYQHFTQILGIDPGKDLSC</sequence>
<dbReference type="InterPro" id="IPR023346">
    <property type="entry name" value="Lysozyme-like_dom_sf"/>
</dbReference>
<dbReference type="Gene3D" id="3.30.20.10">
    <property type="entry name" value="Endochitinase, domain 2"/>
    <property type="match status" value="1"/>
</dbReference>
<evidence type="ECO:0000313" key="5">
    <source>
        <dbReference type="EMBL" id="MBR7675360.1"/>
    </source>
</evidence>
<organism evidence="5 6">
    <name type="scientific">Streptomyces daliensis</name>
    <dbReference type="NCBI Taxonomy" id="299421"/>
    <lineage>
        <taxon>Bacteria</taxon>
        <taxon>Bacillati</taxon>
        <taxon>Actinomycetota</taxon>
        <taxon>Actinomycetes</taxon>
        <taxon>Kitasatosporales</taxon>
        <taxon>Streptomycetaceae</taxon>
        <taxon>Streptomyces</taxon>
    </lineage>
</organism>
<comment type="caution">
    <text evidence="5">The sequence shown here is derived from an EMBL/GenBank/DDBJ whole genome shotgun (WGS) entry which is preliminary data.</text>
</comment>
<evidence type="ECO:0000256" key="2">
    <source>
        <dbReference type="ARBA" id="ARBA00023157"/>
    </source>
</evidence>
<dbReference type="GO" id="GO:0006952">
    <property type="term" value="P:defense response"/>
    <property type="evidence" value="ECO:0007669"/>
    <property type="project" value="UniProtKB-KW"/>
</dbReference>
<dbReference type="FunFam" id="3.30.20.10:FF:000001">
    <property type="entry name" value="Endochitinase (Chitinase)"/>
    <property type="match status" value="1"/>
</dbReference>
<dbReference type="GO" id="GO:0006032">
    <property type="term" value="P:chitin catabolic process"/>
    <property type="evidence" value="ECO:0007669"/>
    <property type="project" value="InterPro"/>
</dbReference>
<feature type="region of interest" description="Disordered" evidence="3">
    <location>
        <begin position="131"/>
        <end position="202"/>
    </location>
</feature>
<dbReference type="Gene3D" id="2.80.10.50">
    <property type="match status" value="1"/>
</dbReference>
<evidence type="ECO:0000256" key="3">
    <source>
        <dbReference type="SAM" id="MobiDB-lite"/>
    </source>
</evidence>
<evidence type="ECO:0000259" key="4">
    <source>
        <dbReference type="SMART" id="SM00458"/>
    </source>
</evidence>
<dbReference type="PROSITE" id="PS50231">
    <property type="entry name" value="RICIN_B_LECTIN"/>
    <property type="match status" value="1"/>
</dbReference>
<evidence type="ECO:0000256" key="1">
    <source>
        <dbReference type="ARBA" id="ARBA00022821"/>
    </source>
</evidence>
<dbReference type="AlphaFoldDB" id="A0A8T4IV92"/>
<keyword evidence="1" id="KW-0611">Plant defense</keyword>
<dbReference type="Pfam" id="PF00182">
    <property type="entry name" value="Glyco_hydro_19"/>
    <property type="match status" value="1"/>
</dbReference>
<dbReference type="EMBL" id="JAGSMN010000471">
    <property type="protein sequence ID" value="MBR7675360.1"/>
    <property type="molecule type" value="Genomic_DNA"/>
</dbReference>
<feature type="domain" description="Ricin B lectin" evidence="4">
    <location>
        <begin position="6"/>
        <end position="133"/>
    </location>
</feature>